<feature type="transmembrane region" description="Helical" evidence="5">
    <location>
        <begin position="903"/>
        <end position="924"/>
    </location>
</feature>
<evidence type="ECO:0000313" key="8">
    <source>
        <dbReference type="Proteomes" id="UP001162131"/>
    </source>
</evidence>
<dbReference type="InterPro" id="IPR001828">
    <property type="entry name" value="ANF_lig-bd_rcpt"/>
</dbReference>
<dbReference type="AlphaFoldDB" id="A0AAU9JTH4"/>
<feature type="transmembrane region" description="Helical" evidence="5">
    <location>
        <begin position="856"/>
        <end position="882"/>
    </location>
</feature>
<dbReference type="InterPro" id="IPR028082">
    <property type="entry name" value="Peripla_BP_I"/>
</dbReference>
<feature type="transmembrane region" description="Helical" evidence="5">
    <location>
        <begin position="1071"/>
        <end position="1092"/>
    </location>
</feature>
<dbReference type="GO" id="GO:0016020">
    <property type="term" value="C:membrane"/>
    <property type="evidence" value="ECO:0007669"/>
    <property type="project" value="UniProtKB-SubCell"/>
</dbReference>
<keyword evidence="3 5" id="KW-1133">Transmembrane helix</keyword>
<sequence length="1136" mass="130272">MKFWQIFIFITLGLSIDVFLVYDNATSLNMPLFKSNLESSWNKTSEFNALFTDYTIFTQILKENPENIQIVIDLTSDFKSHFWISRQALENHFIHITQKNYNEAYSDWSFSLNSDINVYSKAIKNVWDNLNWMTGVVFLSLKSLLIRDKVYTTLDNDFHYVIIESKSGITEVINRDVFKLGRNLYFVFTESDISEEIISNLVQTKLLGKGCGLFLSQESGYKAPIDGSLILASRGQEQTTSFQESLQANIVNLFISLLDFLQNNNFYIDSPTVLKNAFISLCENHFCTNSFSLVNIQSGKRVLIGDAYSKNFSSIIFPGGQISIPYVQKKKINMSISNGIHNPFTNLTMPYFQVQYFGVYIAIDQVNSGEDLISNFIMEPTTFDSGNSIYDFEFSYNSFSENIKKIGVMHIPQSFTPVVIGTMKTLSALNISIPVIAGLSNDASLSFSDTFPYFSRTTFDGTYVASQSLKLLYTLGWRNCAILYQDEIFMTSVYNEFVKTAKEYRFNILNREDLRLIPSSVKNYTSLLKYTHAMQEVIDSNAKLLIIVMTGSINHYIMDIFYDLGIRKGDFVVFWAITAWINSMYIPRGDNLTKSIEVSLPSISLDQPAFVGEIGKWVNIELTSKYQTENNIASCWSYDAARLGINALDYMTNRGLDYTNGSLFMSYIRKQNFVGCSGNIRIEPNSNNRFIDSLVLKNAIWDENSKNVILEEVGNWSPIGNKLLTMKKSIIYYGNSTNKPDDFRVVLDGCPFPQSAVKTFEKGRYLIFGIGIATVIWSFFNIFFIWKQWSQIVVPDLTSREEVSYEDFIMGSTIVIEFFQFLAMGPGMKPVSSFLNYIGNALSFDFDDFFSPKNGAFWIIIDLVFVGVLLWVVLSLVVLLNLGERKFYGKWIAEKLNSYADNLMPFLGNWCFIPFISILLDVFVCDQSIGDNFTDSFMMKDCYQFCWKDEHLVYSIFSGIAIILYEPLAISCRPLWQEMQNLAHVKSIPLHLMEKTIIQVIFIVLNKTIKRIQRLAHGLIFTIVMLCFAIFTLKYKAYNYERFSWWLSLSLFGVSWGSFLATIDNELGDGSFFWILLLIIGWSILICIGVIVQRVKYPSLLYRPQKINTEKLYHFAFAFSSRIDDYDEVGSVNFLQ</sequence>
<organism evidence="7 8">
    <name type="scientific">Blepharisma stoltei</name>
    <dbReference type="NCBI Taxonomy" id="1481888"/>
    <lineage>
        <taxon>Eukaryota</taxon>
        <taxon>Sar</taxon>
        <taxon>Alveolata</taxon>
        <taxon>Ciliophora</taxon>
        <taxon>Postciliodesmatophora</taxon>
        <taxon>Heterotrichea</taxon>
        <taxon>Heterotrichida</taxon>
        <taxon>Blepharismidae</taxon>
        <taxon>Blepharisma</taxon>
    </lineage>
</organism>
<evidence type="ECO:0000256" key="3">
    <source>
        <dbReference type="ARBA" id="ARBA00022989"/>
    </source>
</evidence>
<feature type="domain" description="Receptor ligand binding region" evidence="6">
    <location>
        <begin position="360"/>
        <end position="686"/>
    </location>
</feature>
<accession>A0AAU9JTH4</accession>
<dbReference type="Pfam" id="PF01094">
    <property type="entry name" value="ANF_receptor"/>
    <property type="match status" value="1"/>
</dbReference>
<evidence type="ECO:0000256" key="1">
    <source>
        <dbReference type="ARBA" id="ARBA00004370"/>
    </source>
</evidence>
<dbReference type="Proteomes" id="UP001162131">
    <property type="component" value="Unassembled WGS sequence"/>
</dbReference>
<evidence type="ECO:0000256" key="2">
    <source>
        <dbReference type="ARBA" id="ARBA00022692"/>
    </source>
</evidence>
<keyword evidence="4 5" id="KW-0472">Membrane</keyword>
<keyword evidence="2 5" id="KW-0812">Transmembrane</keyword>
<feature type="transmembrane region" description="Helical" evidence="5">
    <location>
        <begin position="952"/>
        <end position="971"/>
    </location>
</feature>
<keyword evidence="8" id="KW-1185">Reference proteome</keyword>
<dbReference type="SUPFAM" id="SSF53822">
    <property type="entry name" value="Periplasmic binding protein-like I"/>
    <property type="match status" value="1"/>
</dbReference>
<protein>
    <recommendedName>
        <fullName evidence="6">Receptor ligand binding region domain-containing protein</fullName>
    </recommendedName>
</protein>
<gene>
    <name evidence="7" type="ORF">BSTOLATCC_MIC50781</name>
</gene>
<comment type="caution">
    <text evidence="7">The sequence shown here is derived from an EMBL/GenBank/DDBJ whole genome shotgun (WGS) entry which is preliminary data.</text>
</comment>
<feature type="transmembrane region" description="Helical" evidence="5">
    <location>
        <begin position="1015"/>
        <end position="1033"/>
    </location>
</feature>
<evidence type="ECO:0000256" key="5">
    <source>
        <dbReference type="SAM" id="Phobius"/>
    </source>
</evidence>
<dbReference type="Gene3D" id="3.40.50.2300">
    <property type="match status" value="2"/>
</dbReference>
<evidence type="ECO:0000259" key="6">
    <source>
        <dbReference type="Pfam" id="PF01094"/>
    </source>
</evidence>
<dbReference type="EMBL" id="CAJZBQ010000051">
    <property type="protein sequence ID" value="CAG9330180.1"/>
    <property type="molecule type" value="Genomic_DNA"/>
</dbReference>
<comment type="subcellular location">
    <subcellularLocation>
        <location evidence="1">Membrane</location>
    </subcellularLocation>
</comment>
<reference evidence="7" key="1">
    <citation type="submission" date="2021-09" db="EMBL/GenBank/DDBJ databases">
        <authorList>
            <consortium name="AG Swart"/>
            <person name="Singh M."/>
            <person name="Singh A."/>
            <person name="Seah K."/>
            <person name="Emmerich C."/>
        </authorList>
    </citation>
    <scope>NUCLEOTIDE SEQUENCE</scope>
    <source>
        <strain evidence="7">ATCC30299</strain>
    </source>
</reference>
<evidence type="ECO:0000313" key="7">
    <source>
        <dbReference type="EMBL" id="CAG9330180.1"/>
    </source>
</evidence>
<evidence type="ECO:0000256" key="4">
    <source>
        <dbReference type="ARBA" id="ARBA00023136"/>
    </source>
</evidence>
<feature type="transmembrane region" description="Helical" evidence="5">
    <location>
        <begin position="765"/>
        <end position="786"/>
    </location>
</feature>
<feature type="transmembrane region" description="Helical" evidence="5">
    <location>
        <begin position="1045"/>
        <end position="1065"/>
    </location>
</feature>
<proteinExistence type="predicted"/>
<name>A0AAU9JTH4_9CILI</name>